<dbReference type="STRING" id="240159.A0A4U5UZQ4"/>
<proteinExistence type="predicted"/>
<gene>
    <name evidence="2" type="ORF">D9C73_014990</name>
</gene>
<reference evidence="2 3" key="1">
    <citation type="submission" date="2019-01" db="EMBL/GenBank/DDBJ databases">
        <title>Genome Assembly of Collichthys lucidus.</title>
        <authorList>
            <person name="Cai M."/>
            <person name="Xiao S."/>
        </authorList>
    </citation>
    <scope>NUCLEOTIDE SEQUENCE [LARGE SCALE GENOMIC DNA]</scope>
    <source>
        <strain evidence="2">JT15FE1705JMU</strain>
        <tissue evidence="2">Muscle</tissue>
    </source>
</reference>
<feature type="compositionally biased region" description="Polar residues" evidence="1">
    <location>
        <begin position="74"/>
        <end position="83"/>
    </location>
</feature>
<evidence type="ECO:0000256" key="1">
    <source>
        <dbReference type="SAM" id="MobiDB-lite"/>
    </source>
</evidence>
<dbReference type="AlphaFoldDB" id="A0A4U5UZQ4"/>
<evidence type="ECO:0000313" key="3">
    <source>
        <dbReference type="Proteomes" id="UP000298787"/>
    </source>
</evidence>
<dbReference type="EMBL" id="CM014090">
    <property type="protein sequence ID" value="TKS80886.1"/>
    <property type="molecule type" value="Genomic_DNA"/>
</dbReference>
<keyword evidence="3" id="KW-1185">Reference proteome</keyword>
<organism evidence="2 3">
    <name type="scientific">Collichthys lucidus</name>
    <name type="common">Big head croaker</name>
    <name type="synonym">Sciaena lucida</name>
    <dbReference type="NCBI Taxonomy" id="240159"/>
    <lineage>
        <taxon>Eukaryota</taxon>
        <taxon>Metazoa</taxon>
        <taxon>Chordata</taxon>
        <taxon>Craniata</taxon>
        <taxon>Vertebrata</taxon>
        <taxon>Euteleostomi</taxon>
        <taxon>Actinopterygii</taxon>
        <taxon>Neopterygii</taxon>
        <taxon>Teleostei</taxon>
        <taxon>Neoteleostei</taxon>
        <taxon>Acanthomorphata</taxon>
        <taxon>Eupercaria</taxon>
        <taxon>Sciaenidae</taxon>
        <taxon>Collichthys</taxon>
    </lineage>
</organism>
<evidence type="ECO:0000313" key="2">
    <source>
        <dbReference type="EMBL" id="TKS80886.1"/>
    </source>
</evidence>
<accession>A0A4U5UZQ4</accession>
<name>A0A4U5UZQ4_COLLU</name>
<dbReference type="Proteomes" id="UP000298787">
    <property type="component" value="Chromosome 13"/>
</dbReference>
<protein>
    <submittedName>
        <fullName evidence="2">Uncharacterized protein</fullName>
    </submittedName>
</protein>
<feature type="region of interest" description="Disordered" evidence="1">
    <location>
        <begin position="72"/>
        <end position="107"/>
    </location>
</feature>
<sequence>MQISSIQEDNVQKCFDIMSISLELNVQQLLEQAVSVRLGSARKHSATHWCLQNIAQESVDSSDEEFFDARAPVTSAQLPLQNQKSPPTTTTKHSHSPLELACSDDENRSVSQSTVRAASLSPTHREIKVKILSGFMTRPPAASPLLSSMRRLFSCTDG</sequence>